<feature type="region of interest" description="Disordered" evidence="1">
    <location>
        <begin position="156"/>
        <end position="182"/>
    </location>
</feature>
<evidence type="ECO:0000313" key="2">
    <source>
        <dbReference type="EMBL" id="QLH80960.1"/>
    </source>
</evidence>
<feature type="region of interest" description="Disordered" evidence="1">
    <location>
        <begin position="1"/>
        <end position="20"/>
    </location>
</feature>
<evidence type="ECO:0000313" key="3">
    <source>
        <dbReference type="Proteomes" id="UP000509346"/>
    </source>
</evidence>
<dbReference type="RefSeq" id="WP_179920775.1">
    <property type="nucleotide sequence ID" value="NZ_CP058909.1"/>
</dbReference>
<accession>A0A7D5PDH8</accession>
<sequence length="182" mass="20372">MANDKTSGGTENSLLQDDRADAALSDDREYRYRLTRTWDTEKPTLAWIMLNPSTADETEDDPTIRRCIGYAKDWGYGSIVVGNLFAKRSPDPDALRECDDPAGPHNIFHLYEICEDAELVVAAWGTNGAYRDRGRRVAEMLDADLYALGTTKDGHPVHPLYQPSDAEPEPWNKQCLHTGGDE</sequence>
<organism evidence="2 3">
    <name type="scientific">Halosimplex pelagicum</name>
    <dbReference type="NCBI Taxonomy" id="869886"/>
    <lineage>
        <taxon>Archaea</taxon>
        <taxon>Methanobacteriati</taxon>
        <taxon>Methanobacteriota</taxon>
        <taxon>Stenosarchaea group</taxon>
        <taxon>Halobacteria</taxon>
        <taxon>Halobacteriales</taxon>
        <taxon>Haloarculaceae</taxon>
        <taxon>Halosimplex</taxon>
    </lineage>
</organism>
<dbReference type="GeneID" id="56081846"/>
<dbReference type="OrthoDB" id="286501at2157"/>
<gene>
    <name evidence="2" type="ORF">HZS54_04615</name>
</gene>
<evidence type="ECO:0000256" key="1">
    <source>
        <dbReference type="SAM" id="MobiDB-lite"/>
    </source>
</evidence>
<dbReference type="EMBL" id="CP058909">
    <property type="protein sequence ID" value="QLH80960.1"/>
    <property type="molecule type" value="Genomic_DNA"/>
</dbReference>
<feature type="compositionally biased region" description="Polar residues" evidence="1">
    <location>
        <begin position="1"/>
        <end position="12"/>
    </location>
</feature>
<reference evidence="2 3" key="1">
    <citation type="submission" date="2020-07" db="EMBL/GenBank/DDBJ databases">
        <title>Halosimplex litoreum sp. nov. and Halosimplex rubrum sp. nov., isolated from different salt environments.</title>
        <authorList>
            <person name="Cui H."/>
        </authorList>
    </citation>
    <scope>NUCLEOTIDE SEQUENCE [LARGE SCALE GENOMIC DNA]</scope>
    <source>
        <strain evidence="2 3">R2</strain>
    </source>
</reference>
<dbReference type="Pfam" id="PF07799">
    <property type="entry name" value="DUF1643"/>
    <property type="match status" value="1"/>
</dbReference>
<keyword evidence="3" id="KW-1185">Reference proteome</keyword>
<dbReference type="AlphaFoldDB" id="A0A7D5PDH8"/>
<proteinExistence type="predicted"/>
<dbReference type="InterPro" id="IPR012441">
    <property type="entry name" value="DUF1643"/>
</dbReference>
<name>A0A7D5PDH8_9EURY</name>
<dbReference type="Proteomes" id="UP000509346">
    <property type="component" value="Chromosome"/>
</dbReference>
<dbReference type="KEGG" id="hpel:HZS54_04615"/>
<protein>
    <submittedName>
        <fullName evidence="2">DUF1643 domain-containing protein</fullName>
    </submittedName>
</protein>